<dbReference type="Proteomes" id="UP000007014">
    <property type="component" value="Chromosome 17"/>
</dbReference>
<evidence type="ECO:0000256" key="5">
    <source>
        <dbReference type="ARBA" id="ARBA00023239"/>
    </source>
</evidence>
<dbReference type="GO" id="GO:0016831">
    <property type="term" value="F:carboxy-lyase activity"/>
    <property type="evidence" value="ECO:0007669"/>
    <property type="project" value="UniProtKB-KW"/>
</dbReference>
<evidence type="ECO:0000313" key="8">
    <source>
        <dbReference type="EMBL" id="BAM81963.1"/>
    </source>
</evidence>
<dbReference type="InterPro" id="IPR008286">
    <property type="entry name" value="Prn/Lys/Arg_de-COase_C"/>
</dbReference>
<proteinExistence type="inferred from homology"/>
<keyword evidence="5" id="KW-0456">Lyase</keyword>
<dbReference type="Gene3D" id="3.90.105.10">
    <property type="entry name" value="Molybdopterin biosynthesis moea protein, domain 2"/>
    <property type="match status" value="1"/>
</dbReference>
<dbReference type="SUPFAM" id="SSF53383">
    <property type="entry name" value="PLP-dependent transferases"/>
    <property type="match status" value="1"/>
</dbReference>
<evidence type="ECO:0000256" key="3">
    <source>
        <dbReference type="ARBA" id="ARBA00022793"/>
    </source>
</evidence>
<reference evidence="8 9" key="2">
    <citation type="journal article" date="2007" name="BMC Biol.">
        <title>A 100%-complete sequence reveals unusually simple genomic features in the hot-spring red alga Cyanidioschyzon merolae.</title>
        <authorList>
            <person name="Nozaki H."/>
            <person name="Takano H."/>
            <person name="Misumi O."/>
            <person name="Terasawa K."/>
            <person name="Matsuzaki M."/>
            <person name="Maruyama S."/>
            <person name="Nishida K."/>
            <person name="Yagisawa F."/>
            <person name="Yoshida Y."/>
            <person name="Fujiwara T."/>
            <person name="Takio S."/>
            <person name="Tamura K."/>
            <person name="Chung S.J."/>
            <person name="Nakamura S."/>
            <person name="Kuroiwa H."/>
            <person name="Tanaka K."/>
            <person name="Sato N."/>
            <person name="Kuroiwa T."/>
        </authorList>
    </citation>
    <scope>NUCLEOTIDE SEQUENCE [LARGE SCALE GENOMIC DNA]</scope>
    <source>
        <strain evidence="8 9">10D</strain>
    </source>
</reference>
<dbReference type="OMA" id="MMEAPGG"/>
<evidence type="ECO:0000256" key="1">
    <source>
        <dbReference type="ARBA" id="ARBA00001933"/>
    </source>
</evidence>
<dbReference type="SUPFAM" id="SSF55904">
    <property type="entry name" value="Ornithine decarboxylase C-terminal domain"/>
    <property type="match status" value="1"/>
</dbReference>
<dbReference type="KEGG" id="cme:CYME_CMQ029C"/>
<evidence type="ECO:0000256" key="2">
    <source>
        <dbReference type="ARBA" id="ARBA00010671"/>
    </source>
</evidence>
<feature type="domain" description="Orn/Lys/Arg decarboxylase C-terminal" evidence="7">
    <location>
        <begin position="455"/>
        <end position="504"/>
    </location>
</feature>
<feature type="domain" description="Orn/Lys/Arg decarboxylases family 1 pyridoxal-P attachment site" evidence="6">
    <location>
        <begin position="44"/>
        <end position="347"/>
    </location>
</feature>
<dbReference type="InterPro" id="IPR000310">
    <property type="entry name" value="Orn/Lys/Arg_deCO2ase_major_dom"/>
</dbReference>
<evidence type="ECO:0000313" key="9">
    <source>
        <dbReference type="Proteomes" id="UP000007014"/>
    </source>
</evidence>
<dbReference type="RefSeq" id="XP_005537999.1">
    <property type="nucleotide sequence ID" value="XM_005537942.1"/>
</dbReference>
<name>M1VKF0_CYAM1</name>
<sequence>MFLGAGLRVGHVSNKVIGRDRRQPYGFLRSVQGVVCACADNAGFLRALQKCRTRIRASFCCPGHHGQPEKLWPPLREVLDRERHALVTLDLAEQPELDNLQQPTGILRAVQERAAAVFDTVHTFFLVNGSTSGILAALLAVCSQLGQDPSRFYALVPRNAHQSVFHALALTGLHPVYLTPEVVDSRYDILGPVSESTIEAALVAFAPQVAVVLLTSPTYHGFVANVRSIAARCRRYGAWLVVDEAHGAHLGFSPELPQSARQMGADLVVQSTHKTLMALTQAAMLHVPCGSRLAVEDVAEAVRMVSSTSPNAWVVASLDATVAALADTPWCQAWFERACTLGQAIRRRLPTLPNDDATRCCLLLPDDIDGFLFDAHLLDHYGVYMELAGRATSTGIVTGANDASHVAILEEAFTALTTDSRLRGTRESRVHTLRPMDSLQGVFRAASCTLRVSLHQRRRWCPLQHAANQVASATISVYPPGIPVVLPGERIDPPLVSYLLDASRCGCAISGVHGPEQHVAVVDDEPPATRCHQAP</sequence>
<comment type="similarity">
    <text evidence="2">Belongs to the Orn/Lys/Arg decarboxylase class-I family.</text>
</comment>
<dbReference type="Pfam" id="PF01276">
    <property type="entry name" value="OKR_DC_1"/>
    <property type="match status" value="1"/>
</dbReference>
<reference evidence="8 9" key="1">
    <citation type="journal article" date="2004" name="Nature">
        <title>Genome sequence of the ultrasmall unicellular red alga Cyanidioschyzon merolae 10D.</title>
        <authorList>
            <person name="Matsuzaki M."/>
            <person name="Misumi O."/>
            <person name="Shin-i T."/>
            <person name="Maruyama S."/>
            <person name="Takahara M."/>
            <person name="Miyagishima S."/>
            <person name="Mori T."/>
            <person name="Nishida K."/>
            <person name="Yagisawa F."/>
            <person name="Nishida K."/>
            <person name="Yoshida Y."/>
            <person name="Nishimura Y."/>
            <person name="Nakao S."/>
            <person name="Kobayashi T."/>
            <person name="Momoyama Y."/>
            <person name="Higashiyama T."/>
            <person name="Minoda A."/>
            <person name="Sano M."/>
            <person name="Nomoto H."/>
            <person name="Oishi K."/>
            <person name="Hayashi H."/>
            <person name="Ohta F."/>
            <person name="Nishizaka S."/>
            <person name="Haga S."/>
            <person name="Miura S."/>
            <person name="Morishita T."/>
            <person name="Kabeya Y."/>
            <person name="Terasawa K."/>
            <person name="Suzuki Y."/>
            <person name="Ishii Y."/>
            <person name="Asakawa S."/>
            <person name="Takano H."/>
            <person name="Ohta N."/>
            <person name="Kuroiwa H."/>
            <person name="Tanaka K."/>
            <person name="Shimizu N."/>
            <person name="Sugano S."/>
            <person name="Sato N."/>
            <person name="Nozaki H."/>
            <person name="Ogasawara N."/>
            <person name="Kohara Y."/>
            <person name="Kuroiwa T."/>
        </authorList>
    </citation>
    <scope>NUCLEOTIDE SEQUENCE [LARGE SCALE GENOMIC DNA]</scope>
    <source>
        <strain evidence="8 9">10D</strain>
    </source>
</reference>
<comment type="cofactor">
    <cofactor evidence="1">
        <name>pyridoxal 5'-phosphate</name>
        <dbReference type="ChEBI" id="CHEBI:597326"/>
    </cofactor>
</comment>
<dbReference type="InterPro" id="IPR052357">
    <property type="entry name" value="Orn_Lys_Arg_decarboxylase-I"/>
</dbReference>
<keyword evidence="3" id="KW-0210">Decarboxylase</keyword>
<dbReference type="eggNOG" id="ENOG502QWPE">
    <property type="taxonomic scope" value="Eukaryota"/>
</dbReference>
<dbReference type="EMBL" id="AP006499">
    <property type="protein sequence ID" value="BAM81963.1"/>
    <property type="molecule type" value="Genomic_DNA"/>
</dbReference>
<dbReference type="Gene3D" id="3.40.640.10">
    <property type="entry name" value="Type I PLP-dependent aspartate aminotransferase-like (Major domain)"/>
    <property type="match status" value="1"/>
</dbReference>
<dbReference type="InterPro" id="IPR015424">
    <property type="entry name" value="PyrdxlP-dep_Trfase"/>
</dbReference>
<accession>M1VKF0</accession>
<evidence type="ECO:0000259" key="6">
    <source>
        <dbReference type="Pfam" id="PF01276"/>
    </source>
</evidence>
<organism evidence="8 9">
    <name type="scientific">Cyanidioschyzon merolae (strain NIES-3377 / 10D)</name>
    <name type="common">Unicellular red alga</name>
    <dbReference type="NCBI Taxonomy" id="280699"/>
    <lineage>
        <taxon>Eukaryota</taxon>
        <taxon>Rhodophyta</taxon>
        <taxon>Bangiophyceae</taxon>
        <taxon>Cyanidiales</taxon>
        <taxon>Cyanidiaceae</taxon>
        <taxon>Cyanidioschyzon</taxon>
    </lineage>
</organism>
<evidence type="ECO:0000259" key="7">
    <source>
        <dbReference type="Pfam" id="PF03711"/>
    </source>
</evidence>
<dbReference type="Gramene" id="CMQ029CT">
    <property type="protein sequence ID" value="CMQ029CT"/>
    <property type="gene ID" value="CMQ029C"/>
</dbReference>
<protein>
    <submittedName>
        <fullName evidence="8">Arginine decarboxylase</fullName>
    </submittedName>
</protein>
<dbReference type="GeneID" id="16996396"/>
<gene>
    <name evidence="8" type="ORF">CYME_CMQ029C</name>
</gene>
<dbReference type="HOGENOM" id="CLU_025925_2_0_1"/>
<dbReference type="InterPro" id="IPR036633">
    <property type="entry name" value="Prn/Lys/Arg_de-COase_C_sf"/>
</dbReference>
<keyword evidence="4" id="KW-0663">Pyridoxal phosphate</keyword>
<dbReference type="STRING" id="280699.M1VKF0"/>
<dbReference type="PANTHER" id="PTHR43277:SF4">
    <property type="entry name" value="ARGININE DECARBOXYLASE"/>
    <property type="match status" value="1"/>
</dbReference>
<evidence type="ECO:0000256" key="4">
    <source>
        <dbReference type="ARBA" id="ARBA00022898"/>
    </source>
</evidence>
<dbReference type="OrthoDB" id="5978656at2759"/>
<dbReference type="InterPro" id="IPR015421">
    <property type="entry name" value="PyrdxlP-dep_Trfase_major"/>
</dbReference>
<keyword evidence="9" id="KW-1185">Reference proteome</keyword>
<dbReference type="PANTHER" id="PTHR43277">
    <property type="entry name" value="ARGININE DECARBOXYLASE"/>
    <property type="match status" value="1"/>
</dbReference>
<dbReference type="AlphaFoldDB" id="M1VKF0"/>
<dbReference type="Pfam" id="PF03711">
    <property type="entry name" value="OKR_DC_1_C"/>
    <property type="match status" value="1"/>
</dbReference>